<organism evidence="8 9">
    <name type="scientific">Candidatus Halobonum tyrrellensis G22</name>
    <dbReference type="NCBI Taxonomy" id="1324957"/>
    <lineage>
        <taxon>Archaea</taxon>
        <taxon>Methanobacteriati</taxon>
        <taxon>Methanobacteriota</taxon>
        <taxon>Stenosarchaea group</taxon>
        <taxon>Halobacteria</taxon>
        <taxon>Halobacteriales</taxon>
        <taxon>Haloferacaceae</taxon>
        <taxon>Candidatus Halobonum</taxon>
    </lineage>
</organism>
<feature type="transmembrane region" description="Helical" evidence="7">
    <location>
        <begin position="274"/>
        <end position="295"/>
    </location>
</feature>
<keyword evidence="2 7" id="KW-0812">Transmembrane</keyword>
<evidence type="ECO:0000256" key="1">
    <source>
        <dbReference type="ARBA" id="ARBA00004141"/>
    </source>
</evidence>
<reference evidence="8 9" key="1">
    <citation type="journal article" date="2013" name="Genome Announc.">
        <title>Draft Genome Sequence of 'Candidatus Halobonum tyrrellensis' Strain G22, Isolated from the Hypersaline Waters of Lake Tyrrell, Australia.</title>
        <authorList>
            <person name="Ugalde J.A."/>
            <person name="Narasingarao P."/>
            <person name="Kuo S."/>
            <person name="Podell S."/>
            <person name="Allen E.E."/>
        </authorList>
    </citation>
    <scope>NUCLEOTIDE SEQUENCE [LARGE SCALE GENOMIC DNA]</scope>
    <source>
        <strain evidence="8 9">G22</strain>
    </source>
</reference>
<feature type="coiled-coil region" evidence="5">
    <location>
        <begin position="169"/>
        <end position="196"/>
    </location>
</feature>
<evidence type="ECO:0000256" key="5">
    <source>
        <dbReference type="SAM" id="Coils"/>
    </source>
</evidence>
<keyword evidence="9" id="KW-1185">Reference proteome</keyword>
<feature type="region of interest" description="Disordered" evidence="6">
    <location>
        <begin position="74"/>
        <end position="102"/>
    </location>
</feature>
<dbReference type="eggNOG" id="arCOG02673">
    <property type="taxonomic scope" value="Archaea"/>
</dbReference>
<evidence type="ECO:0000256" key="4">
    <source>
        <dbReference type="ARBA" id="ARBA00023136"/>
    </source>
</evidence>
<feature type="transmembrane region" description="Helical" evidence="7">
    <location>
        <begin position="227"/>
        <end position="245"/>
    </location>
</feature>
<name>V4GUY1_9EURY</name>
<dbReference type="PANTHER" id="PTHR42198">
    <property type="entry name" value="INTEGRAL MEMBRANE PROTEIN"/>
    <property type="match status" value="1"/>
</dbReference>
<dbReference type="PANTHER" id="PTHR42198:SF1">
    <property type="entry name" value="INTEGRAL MEMBRANE PROTEIN"/>
    <property type="match status" value="1"/>
</dbReference>
<sequence>MARIEERVRDLASDPEMREAVEVVLARAEDGEVKWTDVRDDISSGQWGRLIERGILEDGESGFALADRDAIEAGLRDPDADTTGDATTETAGTSDDDEEEDSSWSLYDKGAAAVTVLFFIGYSYGPVRSVVGQAMDVVLGPLQAALPLYAVIMIIATVTGLYSTLLRANLMDMEKMSEYQEQMQELQERQKAAKERGDDDELDRIQEEQMSAMGDQLGMFKEQFRPMVWIMMLTIPAFLWMYWGMGFRGGAGAWSGLQDIVLPLVGQVTWSDNVLVMPAWIIWYFLCSMAFTQIIQKGLNIQMSPSSS</sequence>
<proteinExistence type="predicted"/>
<gene>
    <name evidence="8" type="ORF">K933_06643</name>
</gene>
<dbReference type="EMBL" id="ASGZ01000021">
    <property type="protein sequence ID" value="ESP88941.1"/>
    <property type="molecule type" value="Genomic_DNA"/>
</dbReference>
<dbReference type="GO" id="GO:0016020">
    <property type="term" value="C:membrane"/>
    <property type="evidence" value="ECO:0007669"/>
    <property type="project" value="UniProtKB-SubCell"/>
</dbReference>
<dbReference type="AlphaFoldDB" id="V4GUY1"/>
<dbReference type="PATRIC" id="fig|1324957.4.peg.1342"/>
<dbReference type="InterPro" id="IPR002809">
    <property type="entry name" value="EMC3/TMCO1"/>
</dbReference>
<accession>V4GUY1</accession>
<evidence type="ECO:0000256" key="7">
    <source>
        <dbReference type="SAM" id="Phobius"/>
    </source>
</evidence>
<dbReference type="Proteomes" id="UP000017840">
    <property type="component" value="Unassembled WGS sequence"/>
</dbReference>
<feature type="transmembrane region" description="Helical" evidence="7">
    <location>
        <begin position="144"/>
        <end position="166"/>
    </location>
</feature>
<dbReference type="OrthoDB" id="84619at2157"/>
<evidence type="ECO:0000256" key="2">
    <source>
        <dbReference type="ARBA" id="ARBA00022692"/>
    </source>
</evidence>
<comment type="caution">
    <text evidence="8">The sequence shown here is derived from an EMBL/GenBank/DDBJ whole genome shotgun (WGS) entry which is preliminary data.</text>
</comment>
<keyword evidence="5" id="KW-0175">Coiled coil</keyword>
<keyword evidence="4 7" id="KW-0472">Membrane</keyword>
<evidence type="ECO:0000256" key="6">
    <source>
        <dbReference type="SAM" id="MobiDB-lite"/>
    </source>
</evidence>
<evidence type="ECO:0000313" key="9">
    <source>
        <dbReference type="Proteomes" id="UP000017840"/>
    </source>
</evidence>
<evidence type="ECO:0000313" key="8">
    <source>
        <dbReference type="EMBL" id="ESP88941.1"/>
    </source>
</evidence>
<feature type="transmembrane region" description="Helical" evidence="7">
    <location>
        <begin position="106"/>
        <end position="124"/>
    </location>
</feature>
<dbReference type="InterPro" id="IPR038978">
    <property type="entry name" value="MJ0935"/>
</dbReference>
<dbReference type="SMART" id="SM01415">
    <property type="entry name" value="DUF106"/>
    <property type="match status" value="1"/>
</dbReference>
<evidence type="ECO:0000256" key="3">
    <source>
        <dbReference type="ARBA" id="ARBA00022989"/>
    </source>
</evidence>
<feature type="compositionally biased region" description="Low complexity" evidence="6">
    <location>
        <begin position="81"/>
        <end position="93"/>
    </location>
</feature>
<dbReference type="RefSeq" id="WP_023393916.1">
    <property type="nucleotide sequence ID" value="NZ_ASGZ01000021.1"/>
</dbReference>
<protein>
    <submittedName>
        <fullName evidence="8">HTR-like protein</fullName>
    </submittedName>
</protein>
<dbReference type="Pfam" id="PF01956">
    <property type="entry name" value="EMC3_TMCO1"/>
    <property type="match status" value="1"/>
</dbReference>
<keyword evidence="3 7" id="KW-1133">Transmembrane helix</keyword>
<dbReference type="STRING" id="1324957.K933_06643"/>
<comment type="subcellular location">
    <subcellularLocation>
        <location evidence="1">Membrane</location>
        <topology evidence="1">Multi-pass membrane protein</topology>
    </subcellularLocation>
</comment>